<dbReference type="Pfam" id="PF05726">
    <property type="entry name" value="Pirin_C"/>
    <property type="match status" value="1"/>
</dbReference>
<dbReference type="CDD" id="cd02909">
    <property type="entry name" value="cupin_pirin_N"/>
    <property type="match status" value="1"/>
</dbReference>
<evidence type="ECO:0000256" key="3">
    <source>
        <dbReference type="SAM" id="MobiDB-lite"/>
    </source>
</evidence>
<dbReference type="Gene3D" id="2.60.120.10">
    <property type="entry name" value="Jelly Rolls"/>
    <property type="match status" value="1"/>
</dbReference>
<evidence type="ECO:0000313" key="7">
    <source>
        <dbReference type="Proteomes" id="UP000035425"/>
    </source>
</evidence>
<dbReference type="PIRSF" id="PIRSF006232">
    <property type="entry name" value="Pirin"/>
    <property type="match status" value="1"/>
</dbReference>
<dbReference type="CDD" id="cd02247">
    <property type="entry name" value="cupin_pirin_C"/>
    <property type="match status" value="1"/>
</dbReference>
<sequence>MSTLETSPAALTCVSGGDEGPVRGRVLEPRSVPLGGQRAMTVRRTLPQRTKSLIGAWCFVDHYGPDDVSATGGMQVAGHPHTGLQTVSWLFSGEIEHRDTSGAHAHIRPGELNLMTAGSGIAHSEYSTPATRVLHGVQLWVALPDEHRFVDAGFENYAPPVLDHGGARVLVFLGSLLGQTSPVRTYTPLLGAEITLPPGATLRLDVDPAFEHGVLVDTGEVVVAGATGTPGQLVCQDTGSQQLTIEVSGTAQARVLLLGGEPLGEQIIMWWNFIGRTFEEIVAYRAQWQHERAHQERNEPSRYGRFPNQWRETLPAPELPNGRLRPRG</sequence>
<accession>A0ABR5F1P7</accession>
<comment type="caution">
    <text evidence="6">The sequence shown here is derived from an EMBL/GenBank/DDBJ whole genome shotgun (WGS) entry which is preliminary data.</text>
</comment>
<protein>
    <submittedName>
        <fullName evidence="6">Pirin</fullName>
    </submittedName>
</protein>
<feature type="region of interest" description="Disordered" evidence="3">
    <location>
        <begin position="293"/>
        <end position="328"/>
    </location>
</feature>
<keyword evidence="7" id="KW-1185">Reference proteome</keyword>
<proteinExistence type="inferred from homology"/>
<dbReference type="RefSeq" id="WP_047223992.1">
    <property type="nucleotide sequence ID" value="NZ_JWIO01000028.1"/>
</dbReference>
<dbReference type="InterPro" id="IPR008778">
    <property type="entry name" value="Pirin_C_dom"/>
</dbReference>
<dbReference type="InterPro" id="IPR012093">
    <property type="entry name" value="Pirin"/>
</dbReference>
<feature type="region of interest" description="Disordered" evidence="3">
    <location>
        <begin position="1"/>
        <end position="22"/>
    </location>
</feature>
<dbReference type="PANTHER" id="PTHR13903">
    <property type="entry name" value="PIRIN-RELATED"/>
    <property type="match status" value="1"/>
</dbReference>
<feature type="domain" description="Pirin N-terminal" evidence="4">
    <location>
        <begin position="41"/>
        <end position="141"/>
    </location>
</feature>
<gene>
    <name evidence="6" type="ORF">FrCorBMG51_16855</name>
</gene>
<dbReference type="SUPFAM" id="SSF51182">
    <property type="entry name" value="RmlC-like cupins"/>
    <property type="match status" value="1"/>
</dbReference>
<organism evidence="6 7">
    <name type="scientific">Protofrankia coriariae</name>
    <dbReference type="NCBI Taxonomy" id="1562887"/>
    <lineage>
        <taxon>Bacteria</taxon>
        <taxon>Bacillati</taxon>
        <taxon>Actinomycetota</taxon>
        <taxon>Actinomycetes</taxon>
        <taxon>Frankiales</taxon>
        <taxon>Frankiaceae</taxon>
        <taxon>Protofrankia</taxon>
    </lineage>
</organism>
<evidence type="ECO:0000259" key="4">
    <source>
        <dbReference type="Pfam" id="PF02678"/>
    </source>
</evidence>
<dbReference type="InterPro" id="IPR011051">
    <property type="entry name" value="RmlC_Cupin_sf"/>
</dbReference>
<comment type="similarity">
    <text evidence="1 2">Belongs to the pirin family.</text>
</comment>
<evidence type="ECO:0000256" key="1">
    <source>
        <dbReference type="ARBA" id="ARBA00008416"/>
    </source>
</evidence>
<dbReference type="Pfam" id="PF02678">
    <property type="entry name" value="Pirin"/>
    <property type="match status" value="1"/>
</dbReference>
<dbReference type="PANTHER" id="PTHR13903:SF8">
    <property type="entry name" value="PIRIN"/>
    <property type="match status" value="1"/>
</dbReference>
<reference evidence="6 7" key="1">
    <citation type="submission" date="2014-12" db="EMBL/GenBank/DDBJ databases">
        <title>Frankia sp. BMG5.1 draft genome.</title>
        <authorList>
            <person name="Gtari M."/>
            <person name="Ghodhbane-Gtari F."/>
            <person name="Nouioui I."/>
            <person name="Ktari A."/>
            <person name="Hezbri K."/>
            <person name="Mimouni W."/>
            <person name="Sbissi I."/>
            <person name="Ayari A."/>
            <person name="Yamanaka T."/>
            <person name="Normand P."/>
            <person name="Tisa L.S."/>
            <person name="Boudabous A."/>
        </authorList>
    </citation>
    <scope>NUCLEOTIDE SEQUENCE [LARGE SCALE GENOMIC DNA]</scope>
    <source>
        <strain evidence="6 7">BMG5.1</strain>
    </source>
</reference>
<name>A0ABR5F1P7_9ACTN</name>
<dbReference type="InterPro" id="IPR014710">
    <property type="entry name" value="RmlC-like_jellyroll"/>
</dbReference>
<evidence type="ECO:0000256" key="2">
    <source>
        <dbReference type="RuleBase" id="RU003457"/>
    </source>
</evidence>
<dbReference type="EMBL" id="JWIO01000028">
    <property type="protein sequence ID" value="KLL10644.1"/>
    <property type="molecule type" value="Genomic_DNA"/>
</dbReference>
<evidence type="ECO:0000259" key="5">
    <source>
        <dbReference type="Pfam" id="PF05726"/>
    </source>
</evidence>
<feature type="compositionally biased region" description="Basic and acidic residues" evidence="3">
    <location>
        <begin position="293"/>
        <end position="302"/>
    </location>
</feature>
<dbReference type="InterPro" id="IPR003829">
    <property type="entry name" value="Pirin_N_dom"/>
</dbReference>
<feature type="domain" description="Pirin C-terminal" evidence="5">
    <location>
        <begin position="192"/>
        <end position="292"/>
    </location>
</feature>
<evidence type="ECO:0000313" key="6">
    <source>
        <dbReference type="EMBL" id="KLL10644.1"/>
    </source>
</evidence>
<dbReference type="Proteomes" id="UP000035425">
    <property type="component" value="Unassembled WGS sequence"/>
</dbReference>